<dbReference type="InterPro" id="IPR003593">
    <property type="entry name" value="AAA+_ATPase"/>
</dbReference>
<dbReference type="Pfam" id="PF00005">
    <property type="entry name" value="ABC_tran"/>
    <property type="match status" value="1"/>
</dbReference>
<evidence type="ECO:0000259" key="11">
    <source>
        <dbReference type="PROSITE" id="PS50893"/>
    </source>
</evidence>
<keyword evidence="8" id="KW-0408">Iron</keyword>
<evidence type="ECO:0000313" key="13">
    <source>
        <dbReference type="EMBL" id="TPG98710.1"/>
    </source>
</evidence>
<accession>A0A0M3FX08</accession>
<keyword evidence="6" id="KW-0547">Nucleotide-binding</keyword>
<dbReference type="PROSITE" id="PS00211">
    <property type="entry name" value="ABC_TRANSPORTER_1"/>
    <property type="match status" value="1"/>
</dbReference>
<dbReference type="GO" id="GO:0016887">
    <property type="term" value="F:ATP hydrolysis activity"/>
    <property type="evidence" value="ECO:0007669"/>
    <property type="project" value="InterPro"/>
</dbReference>
<evidence type="ECO:0000313" key="14">
    <source>
        <dbReference type="EMBL" id="TPH03171.1"/>
    </source>
</evidence>
<dbReference type="NCBIfam" id="NF008409">
    <property type="entry name" value="PRK11231.1"/>
    <property type="match status" value="1"/>
</dbReference>
<dbReference type="EMBL" id="SDPI01000034">
    <property type="protein sequence ID" value="TPG98710.1"/>
    <property type="molecule type" value="Genomic_DNA"/>
</dbReference>
<dbReference type="Proteomes" id="UP000294998">
    <property type="component" value="Unassembled WGS sequence"/>
</dbReference>
<evidence type="ECO:0000313" key="12">
    <source>
        <dbReference type="EMBL" id="TDN40886.1"/>
    </source>
</evidence>
<evidence type="ECO:0000256" key="9">
    <source>
        <dbReference type="ARBA" id="ARBA00023065"/>
    </source>
</evidence>
<reference evidence="16 17" key="2">
    <citation type="submission" date="2019-01" db="EMBL/GenBank/DDBJ databases">
        <title>Comparative genomic analysis identifies haemin-independent Haemophilus haemolyticus: a formal re-classification of Haemophilus intermedius.</title>
        <authorList>
            <person name="Harris T.M."/>
            <person name="Price E.P."/>
            <person name="Sarovich D.S."/>
            <person name="Norskov-Lauritsen N."/>
            <person name="Beissbarth J."/>
            <person name="Chang A.B."/>
            <person name="Smith-Vaughan H.C."/>
        </authorList>
    </citation>
    <scope>NUCLEOTIDE SEQUENCE [LARGE SCALE GENOMIC DNA]</scope>
    <source>
        <strain evidence="14 16">CCUG 15949</strain>
        <strain evidence="13 17">CCUG 30218</strain>
    </source>
</reference>
<evidence type="ECO:0000256" key="10">
    <source>
        <dbReference type="ARBA" id="ARBA00023136"/>
    </source>
</evidence>
<dbReference type="InterPro" id="IPR017871">
    <property type="entry name" value="ABC_transporter-like_CS"/>
</dbReference>
<comment type="similarity">
    <text evidence="2">Belongs to the ABC transporter superfamily.</text>
</comment>
<dbReference type="FunFam" id="3.40.50.300:FF:000134">
    <property type="entry name" value="Iron-enterobactin ABC transporter ATP-binding protein"/>
    <property type="match status" value="1"/>
</dbReference>
<evidence type="ECO:0000313" key="17">
    <source>
        <dbReference type="Proteomes" id="UP000318695"/>
    </source>
</evidence>
<dbReference type="Gene3D" id="3.40.50.300">
    <property type="entry name" value="P-loop containing nucleotide triphosphate hydrolases"/>
    <property type="match status" value="1"/>
</dbReference>
<keyword evidence="16" id="KW-1185">Reference proteome</keyword>
<keyword evidence="5" id="KW-0410">Iron transport</keyword>
<dbReference type="RefSeq" id="WP_005633067.1">
    <property type="nucleotide sequence ID" value="NZ_CABFLR010000011.1"/>
</dbReference>
<evidence type="ECO:0000256" key="1">
    <source>
        <dbReference type="ARBA" id="ARBA00004202"/>
    </source>
</evidence>
<dbReference type="EMBL" id="SDPH01000039">
    <property type="protein sequence ID" value="TPH03171.1"/>
    <property type="molecule type" value="Genomic_DNA"/>
</dbReference>
<evidence type="ECO:0000313" key="16">
    <source>
        <dbReference type="Proteomes" id="UP000318353"/>
    </source>
</evidence>
<sequence length="255" mass="28749">MSIEINNLSLGYQDKLVVKNLSLKFPKNKVIALIGPNGCCKSTTLKAVARLLKPKQGSITHKGQDIWQKSPKEYAQELAFLPQQHLVPEGIKVRELIAYGRSPYLNLWGKLSQKDEELVTWAMDQTQTAELAEQLVSDLSGGQQQRVFLAMTLAQDAELVLLDEPTTYLDLNRQAELMGMMRQMQQNGKTVITVLHDLNQACRYCDHLIVMKKGAVMAQGTPDEVMTEELLKDVFDLDVIIHRDPISDTPMFILK</sequence>
<evidence type="ECO:0000256" key="6">
    <source>
        <dbReference type="ARBA" id="ARBA00022741"/>
    </source>
</evidence>
<dbReference type="SUPFAM" id="SSF52540">
    <property type="entry name" value="P-loop containing nucleoside triphosphate hydrolases"/>
    <property type="match status" value="1"/>
</dbReference>
<evidence type="ECO:0000256" key="5">
    <source>
        <dbReference type="ARBA" id="ARBA00022496"/>
    </source>
</evidence>
<dbReference type="InterPro" id="IPR003439">
    <property type="entry name" value="ABC_transporter-like_ATP-bd"/>
</dbReference>
<feature type="domain" description="ABC transporter" evidence="11">
    <location>
        <begin position="3"/>
        <end position="238"/>
    </location>
</feature>
<evidence type="ECO:0000256" key="2">
    <source>
        <dbReference type="ARBA" id="ARBA00005417"/>
    </source>
</evidence>
<proteinExistence type="inferred from homology"/>
<protein>
    <submittedName>
        <fullName evidence="13">Fe(3+) dicitrate ABC transporter ATP-binding protein FecE</fullName>
    </submittedName>
    <submittedName>
        <fullName evidence="12">Iron(III) dicitrate transport ATP-binding protein FecE</fullName>
    </submittedName>
</protein>
<dbReference type="SMART" id="SM00382">
    <property type="entry name" value="AAA"/>
    <property type="match status" value="1"/>
</dbReference>
<evidence type="ECO:0000256" key="7">
    <source>
        <dbReference type="ARBA" id="ARBA00022840"/>
    </source>
</evidence>
<keyword evidence="4" id="KW-1003">Cell membrane</keyword>
<evidence type="ECO:0000256" key="3">
    <source>
        <dbReference type="ARBA" id="ARBA00022448"/>
    </source>
</evidence>
<keyword evidence="9" id="KW-0406">Ion transport</keyword>
<keyword evidence="7 13" id="KW-0067">ATP-binding</keyword>
<dbReference type="Proteomes" id="UP000318353">
    <property type="component" value="Unassembled WGS sequence"/>
</dbReference>
<evidence type="ECO:0000256" key="8">
    <source>
        <dbReference type="ARBA" id="ARBA00023004"/>
    </source>
</evidence>
<evidence type="ECO:0000256" key="4">
    <source>
        <dbReference type="ARBA" id="ARBA00022475"/>
    </source>
</evidence>
<dbReference type="GO" id="GO:0006826">
    <property type="term" value="P:iron ion transport"/>
    <property type="evidence" value="ECO:0007669"/>
    <property type="project" value="UniProtKB-KW"/>
</dbReference>
<evidence type="ECO:0000313" key="15">
    <source>
        <dbReference type="Proteomes" id="UP000294998"/>
    </source>
</evidence>
<dbReference type="AlphaFoldDB" id="A0A0M3FX08"/>
<dbReference type="GO" id="GO:0005524">
    <property type="term" value="F:ATP binding"/>
    <property type="evidence" value="ECO:0007669"/>
    <property type="project" value="UniProtKB-KW"/>
</dbReference>
<dbReference type="PANTHER" id="PTHR42771">
    <property type="entry name" value="IRON(3+)-HYDROXAMATE IMPORT ATP-BINDING PROTEIN FHUC"/>
    <property type="match status" value="1"/>
</dbReference>
<organism evidence="13 17">
    <name type="scientific">Haemophilus haemolyticus</name>
    <dbReference type="NCBI Taxonomy" id="726"/>
    <lineage>
        <taxon>Bacteria</taxon>
        <taxon>Pseudomonadati</taxon>
        <taxon>Pseudomonadota</taxon>
        <taxon>Gammaproteobacteria</taxon>
        <taxon>Pasteurellales</taxon>
        <taxon>Pasteurellaceae</taxon>
        <taxon>Haemophilus</taxon>
    </lineage>
</organism>
<dbReference type="CDD" id="cd03214">
    <property type="entry name" value="ABC_Iron-Siderophores_B12_Hemin"/>
    <property type="match status" value="1"/>
</dbReference>
<dbReference type="InterPro" id="IPR027417">
    <property type="entry name" value="P-loop_NTPase"/>
</dbReference>
<dbReference type="EMBL" id="RWKG01000041">
    <property type="protein sequence ID" value="TDN40886.1"/>
    <property type="molecule type" value="Genomic_DNA"/>
</dbReference>
<reference evidence="12 15" key="1">
    <citation type="submission" date="2018-12" db="EMBL/GenBank/DDBJ databases">
        <authorList>
            <person name="Fluit A.C."/>
        </authorList>
    </citation>
    <scope>NUCLEOTIDE SEQUENCE [LARGE SCALE GENOMIC DNA]</scope>
    <source>
        <strain evidence="12 15">16-549009</strain>
    </source>
</reference>
<gene>
    <name evidence="12" type="ORF">EGH31_1576</name>
    <name evidence="14" type="ORF">EUX50_07455</name>
    <name evidence="13" type="ORF">EUX54_07395</name>
</gene>
<dbReference type="Proteomes" id="UP000318695">
    <property type="component" value="Unassembled WGS sequence"/>
</dbReference>
<dbReference type="InterPro" id="IPR051535">
    <property type="entry name" value="Siderophore_ABC-ATPase"/>
</dbReference>
<comment type="subcellular location">
    <subcellularLocation>
        <location evidence="1">Cell membrane</location>
        <topology evidence="1">Peripheral membrane protein</topology>
    </subcellularLocation>
</comment>
<dbReference type="PANTHER" id="PTHR42771:SF12">
    <property type="entry name" value="FE(3+) DICITRATE TRANSPORT ATP-BINDING PROTEIN FECE-RELATED"/>
    <property type="match status" value="1"/>
</dbReference>
<keyword evidence="10" id="KW-0472">Membrane</keyword>
<dbReference type="GO" id="GO:0005886">
    <property type="term" value="C:plasma membrane"/>
    <property type="evidence" value="ECO:0007669"/>
    <property type="project" value="UniProtKB-SubCell"/>
</dbReference>
<dbReference type="PROSITE" id="PS50893">
    <property type="entry name" value="ABC_TRANSPORTER_2"/>
    <property type="match status" value="1"/>
</dbReference>
<comment type="caution">
    <text evidence="13">The sequence shown here is derived from an EMBL/GenBank/DDBJ whole genome shotgun (WGS) entry which is preliminary data.</text>
</comment>
<name>A0A0M3FX08_HAEHA</name>
<keyword evidence="3" id="KW-0813">Transport</keyword>